<dbReference type="OrthoDB" id="6222486at2759"/>
<evidence type="ECO:0000313" key="2">
    <source>
        <dbReference type="Proteomes" id="UP000192578"/>
    </source>
</evidence>
<protein>
    <submittedName>
        <fullName evidence="1">Uncharacterized protein</fullName>
    </submittedName>
</protein>
<comment type="caution">
    <text evidence="1">The sequence shown here is derived from an EMBL/GenBank/DDBJ whole genome shotgun (WGS) entry which is preliminary data.</text>
</comment>
<dbReference type="GO" id="GO:0032299">
    <property type="term" value="C:ribonuclease H2 complex"/>
    <property type="evidence" value="ECO:0007669"/>
    <property type="project" value="InterPro"/>
</dbReference>
<dbReference type="PANTHER" id="PTHR47204">
    <property type="entry name" value="OS02G0168900 PROTEIN"/>
    <property type="match status" value="1"/>
</dbReference>
<proteinExistence type="predicted"/>
<dbReference type="PANTHER" id="PTHR47204:SF1">
    <property type="entry name" value="RIBONUCLEASE H2 SUBUNIT C"/>
    <property type="match status" value="1"/>
</dbReference>
<keyword evidence="2" id="KW-1185">Reference proteome</keyword>
<sequence length="165" mass="18331">MSTTIRRVGAAPFEDLSSVIHHLPCHIAHTGAAAVSDFFLPTIRKENPQVVENSEDDCTAAFRGRPLNGKTVNLSPTYTGLILEEPSTKKKSSLVEKDDQREADRWNVVGKFDSMTYWNWDKLPTDSDGLHQLLQWTRLAEAMQTSARDIIPVGGDFVDSDTESA</sequence>
<dbReference type="EMBL" id="MTYJ01000244">
    <property type="protein sequence ID" value="OWA51926.1"/>
    <property type="molecule type" value="Genomic_DNA"/>
</dbReference>
<dbReference type="Pfam" id="PF08615">
    <property type="entry name" value="RNase_H2_suC"/>
    <property type="match status" value="1"/>
</dbReference>
<dbReference type="InterPro" id="IPR013924">
    <property type="entry name" value="RNase_H2_suC"/>
</dbReference>
<dbReference type="GO" id="GO:0006401">
    <property type="term" value="P:RNA catabolic process"/>
    <property type="evidence" value="ECO:0007669"/>
    <property type="project" value="InterPro"/>
</dbReference>
<dbReference type="AlphaFoldDB" id="A0A9X6NK59"/>
<dbReference type="Gene3D" id="2.40.128.680">
    <property type="match status" value="1"/>
</dbReference>
<reference evidence="2" key="1">
    <citation type="submission" date="2017-01" db="EMBL/GenBank/DDBJ databases">
        <title>Comparative genomics of anhydrobiosis in the tardigrade Hypsibius dujardini.</title>
        <authorList>
            <person name="Yoshida Y."/>
            <person name="Koutsovoulos G."/>
            <person name="Laetsch D."/>
            <person name="Stevens L."/>
            <person name="Kumar S."/>
            <person name="Horikawa D."/>
            <person name="Ishino K."/>
            <person name="Komine S."/>
            <person name="Tomita M."/>
            <person name="Blaxter M."/>
            <person name="Arakawa K."/>
        </authorList>
    </citation>
    <scope>NUCLEOTIDE SEQUENCE [LARGE SCALE GENOMIC DNA]</scope>
    <source>
        <strain evidence="2">Z151</strain>
    </source>
</reference>
<name>A0A9X6NK59_HYPEX</name>
<gene>
    <name evidence="1" type="ORF">BV898_16386</name>
</gene>
<organism evidence="1 2">
    <name type="scientific">Hypsibius exemplaris</name>
    <name type="common">Freshwater tardigrade</name>
    <dbReference type="NCBI Taxonomy" id="2072580"/>
    <lineage>
        <taxon>Eukaryota</taxon>
        <taxon>Metazoa</taxon>
        <taxon>Ecdysozoa</taxon>
        <taxon>Tardigrada</taxon>
        <taxon>Eutardigrada</taxon>
        <taxon>Parachela</taxon>
        <taxon>Hypsibioidea</taxon>
        <taxon>Hypsibiidae</taxon>
        <taxon>Hypsibius</taxon>
    </lineage>
</organism>
<dbReference type="Proteomes" id="UP000192578">
    <property type="component" value="Unassembled WGS sequence"/>
</dbReference>
<accession>A0A9X6NK59</accession>
<dbReference type="CDD" id="cd09271">
    <property type="entry name" value="RNase_H2-C"/>
    <property type="match status" value="1"/>
</dbReference>
<evidence type="ECO:0000313" key="1">
    <source>
        <dbReference type="EMBL" id="OWA51926.1"/>
    </source>
</evidence>